<dbReference type="Proteomes" id="UP001589813">
    <property type="component" value="Unassembled WGS sequence"/>
</dbReference>
<comment type="subunit">
    <text evidence="4">Heterodimer of an alpha subunit and a beta subunit processed from the same precursor.</text>
</comment>
<keyword evidence="3" id="KW-0865">Zymogen</keyword>
<reference evidence="5 6" key="1">
    <citation type="submission" date="2024-09" db="EMBL/GenBank/DDBJ databases">
        <authorList>
            <person name="Sun Q."/>
            <person name="Mori K."/>
        </authorList>
    </citation>
    <scope>NUCLEOTIDE SEQUENCE [LARGE SCALE GENOMIC DNA]</scope>
    <source>
        <strain evidence="5 6">KCTC 23315</strain>
    </source>
</reference>
<dbReference type="InterPro" id="IPR002692">
    <property type="entry name" value="S45"/>
</dbReference>
<dbReference type="CDD" id="cd03747">
    <property type="entry name" value="Ntn_PGA_like"/>
    <property type="match status" value="1"/>
</dbReference>
<protein>
    <submittedName>
        <fullName evidence="5">Penicillin acylase family protein</fullName>
    </submittedName>
</protein>
<dbReference type="InterPro" id="IPR023343">
    <property type="entry name" value="Penicillin_amidase_dom1"/>
</dbReference>
<comment type="caution">
    <text evidence="5">The sequence shown here is derived from an EMBL/GenBank/DDBJ whole genome shotgun (WGS) entry which is preliminary data.</text>
</comment>
<dbReference type="PANTHER" id="PTHR34218">
    <property type="entry name" value="PEPTIDASE S45 PENICILLIN AMIDASE"/>
    <property type="match status" value="1"/>
</dbReference>
<dbReference type="RefSeq" id="WP_377248428.1">
    <property type="nucleotide sequence ID" value="NZ_JBHLXP010000005.1"/>
</dbReference>
<evidence type="ECO:0000256" key="4">
    <source>
        <dbReference type="ARBA" id="ARBA00038735"/>
    </source>
</evidence>
<dbReference type="PANTHER" id="PTHR34218:SF4">
    <property type="entry name" value="ACYL-HOMOSERINE LACTONE ACYLASE QUIP"/>
    <property type="match status" value="1"/>
</dbReference>
<comment type="similarity">
    <text evidence="1">Belongs to the peptidase S45 family.</text>
</comment>
<evidence type="ECO:0000256" key="2">
    <source>
        <dbReference type="ARBA" id="ARBA00022801"/>
    </source>
</evidence>
<keyword evidence="6" id="KW-1185">Reference proteome</keyword>
<name>A0ABV6BJH2_9GAMM</name>
<keyword evidence="2" id="KW-0378">Hydrolase</keyword>
<dbReference type="Gene3D" id="3.60.20.10">
    <property type="entry name" value="Glutamine Phosphoribosylpyrophosphate, subunit 1, domain 1"/>
    <property type="match status" value="1"/>
</dbReference>
<dbReference type="InterPro" id="IPR029055">
    <property type="entry name" value="Ntn_hydrolases_N"/>
</dbReference>
<dbReference type="Gene3D" id="1.10.439.10">
    <property type="entry name" value="Penicillin Amidohydrolase, domain 1"/>
    <property type="match status" value="1"/>
</dbReference>
<evidence type="ECO:0000313" key="6">
    <source>
        <dbReference type="Proteomes" id="UP001589813"/>
    </source>
</evidence>
<dbReference type="Gene3D" id="2.30.120.10">
    <property type="match status" value="1"/>
</dbReference>
<gene>
    <name evidence="5" type="ORF">ACFFJP_19685</name>
</gene>
<dbReference type="InterPro" id="IPR043146">
    <property type="entry name" value="Penicillin_amidase_N_B-knob"/>
</dbReference>
<dbReference type="PIRSF" id="PIRSF001227">
    <property type="entry name" value="Pen_acylase"/>
    <property type="match status" value="1"/>
</dbReference>
<evidence type="ECO:0000256" key="1">
    <source>
        <dbReference type="ARBA" id="ARBA00006586"/>
    </source>
</evidence>
<dbReference type="EMBL" id="JBHLXP010000005">
    <property type="protein sequence ID" value="MFC0050514.1"/>
    <property type="molecule type" value="Genomic_DNA"/>
</dbReference>
<proteinExistence type="inferred from homology"/>
<dbReference type="InterPro" id="IPR014395">
    <property type="entry name" value="Pen/GL7ACA/AHL_acylase"/>
</dbReference>
<evidence type="ECO:0000256" key="3">
    <source>
        <dbReference type="ARBA" id="ARBA00023145"/>
    </source>
</evidence>
<organism evidence="5 6">
    <name type="scientific">Rheinheimera tilapiae</name>
    <dbReference type="NCBI Taxonomy" id="875043"/>
    <lineage>
        <taxon>Bacteria</taxon>
        <taxon>Pseudomonadati</taxon>
        <taxon>Pseudomonadota</taxon>
        <taxon>Gammaproteobacteria</taxon>
        <taxon>Chromatiales</taxon>
        <taxon>Chromatiaceae</taxon>
        <taxon>Rheinheimera</taxon>
    </lineage>
</organism>
<accession>A0ABV6BJH2</accession>
<dbReference type="Pfam" id="PF01804">
    <property type="entry name" value="Penicil_amidase"/>
    <property type="match status" value="1"/>
</dbReference>
<dbReference type="InterPro" id="IPR043147">
    <property type="entry name" value="Penicillin_amidase_A-knob"/>
</dbReference>
<sequence>MKIIKNMLAVLVLLLAIAAAAGYWMVHQSLPVYQGQLTAAVEQQVVSGRDAQGYLSIRAQSRGDAAFALGFAHAQERYFQMDLLRRNSAGELAELFGTAALDFDKKQRMHRFRDRANSIVTSLPKVQRDVLERYAAGVNAGLQQLGLPPFEYLLLTQQPRPWQPADSLLVIYSMFLDLQGALGKDELAQGALKAAVPLEWYQFLTQHSSDWQAAIDGSEAKALPLPQSPLPALLKAIPAQACQDCGLTDSRDIGSNNFAVAASASKDGRAILADDMHLGIRVPGTWYKAQMSWTEGDTQHSIAGVTLPGTPAVVAGSNGHIAWGFTNSTADWHDVIALEMDDSGQKYQTPAGLQEFSYNNEVIKVKGEADVVLLVKETQWGPVMAAPFDKFALRWVGYDRESLNLNLLALEQAKSTTDALALAPSIGIPAQNLLVADAKGQIGWTIIGAIPARQLQDWDTPQNWSEGKNYWSGYLTAKDYPQIYAPKDGRLWTANARSVGGDALALLGDGGYDLGARGKQIRDRLYAQPQHDEKSLHDIQLDHEALFLKRWQQLLLEVLSPEFVAAQQLSQYRQWIETDSQAASRDAIGYSLLRAFRDKTLELMFAPLAGHLEAQQLRLRDLKMVPETPAWAMLQARRDDTLPGSFQSWDALLQQAVLDSVALLKTQTEGDLSKARWGTLNSAEIQHPLTKALPFLGRWLNMPADPLAGDRHMPRVQLKVHGQSERMVVSPGHEADGILVIPAGQSGHPLSEFYAADHIYWLGEKPLGFLPQAEKYSLQLLPQR</sequence>
<dbReference type="Gene3D" id="1.10.1400.10">
    <property type="match status" value="1"/>
</dbReference>
<dbReference type="SUPFAM" id="SSF56235">
    <property type="entry name" value="N-terminal nucleophile aminohydrolases (Ntn hydrolases)"/>
    <property type="match status" value="1"/>
</dbReference>
<evidence type="ECO:0000313" key="5">
    <source>
        <dbReference type="EMBL" id="MFC0050514.1"/>
    </source>
</evidence>